<sequence>MAKVVAVYNKERRRDHRRAVSLAAKLSGLDAILNGVRVTINDISPGGVGIKGEETDLEEYGDMDVIVEDGEKLDIEALGLKVGDIVSLEILLKKADPFLIDIEIRRADADHGKLGARFVNIGNKDFNTLEKIVLGRLR</sequence>
<evidence type="ECO:0000259" key="1">
    <source>
        <dbReference type="Pfam" id="PF07238"/>
    </source>
</evidence>
<dbReference type="GO" id="GO:0035438">
    <property type="term" value="F:cyclic-di-GMP binding"/>
    <property type="evidence" value="ECO:0007669"/>
    <property type="project" value="InterPro"/>
</dbReference>
<dbReference type="InterPro" id="IPR009875">
    <property type="entry name" value="PilZ_domain"/>
</dbReference>
<dbReference type="AlphaFoldDB" id="A0A0H2MSM0"/>
<dbReference type="Proteomes" id="UP000035444">
    <property type="component" value="Unassembled WGS sequence"/>
</dbReference>
<accession>A0A0H2MSM0</accession>
<protein>
    <recommendedName>
        <fullName evidence="1">PilZ domain-containing protein</fullName>
    </recommendedName>
</protein>
<gene>
    <name evidence="2" type="ORF">WH96_16525</name>
</gene>
<reference evidence="2 3" key="1">
    <citation type="submission" date="2015-03" db="EMBL/GenBank/DDBJ databases">
        <title>Genome Sequence of Kiloniella spongiae MEBiC09566, isolated from a marine sponge.</title>
        <authorList>
            <person name="Shao Z."/>
            <person name="Wang L."/>
            <person name="Li X."/>
        </authorList>
    </citation>
    <scope>NUCLEOTIDE SEQUENCE [LARGE SCALE GENOMIC DNA]</scope>
    <source>
        <strain evidence="2 3">MEBiC09566</strain>
    </source>
</reference>
<evidence type="ECO:0000313" key="2">
    <source>
        <dbReference type="EMBL" id="KLN59650.1"/>
    </source>
</evidence>
<name>A0A0H2MSM0_9PROT</name>
<evidence type="ECO:0000313" key="3">
    <source>
        <dbReference type="Proteomes" id="UP000035444"/>
    </source>
</evidence>
<dbReference type="RefSeq" id="WP_047765330.1">
    <property type="nucleotide sequence ID" value="NZ_LAQL01000012.1"/>
</dbReference>
<dbReference type="EMBL" id="LAQL01000012">
    <property type="protein sequence ID" value="KLN59650.1"/>
    <property type="molecule type" value="Genomic_DNA"/>
</dbReference>
<dbReference type="Pfam" id="PF07238">
    <property type="entry name" value="PilZ"/>
    <property type="match status" value="1"/>
</dbReference>
<dbReference type="OrthoDB" id="8478977at2"/>
<dbReference type="Gene3D" id="2.40.10.220">
    <property type="entry name" value="predicted glycosyltransferase like domains"/>
    <property type="match status" value="1"/>
</dbReference>
<organism evidence="2 3">
    <name type="scientific">Kiloniella spongiae</name>
    <dbReference type="NCBI Taxonomy" id="1489064"/>
    <lineage>
        <taxon>Bacteria</taxon>
        <taxon>Pseudomonadati</taxon>
        <taxon>Pseudomonadota</taxon>
        <taxon>Alphaproteobacteria</taxon>
        <taxon>Rhodospirillales</taxon>
        <taxon>Kiloniellaceae</taxon>
        <taxon>Kiloniella</taxon>
    </lineage>
</organism>
<proteinExistence type="predicted"/>
<feature type="domain" description="PilZ" evidence="1">
    <location>
        <begin position="11"/>
        <end position="134"/>
    </location>
</feature>
<dbReference type="STRING" id="1489064.WH96_16525"/>
<keyword evidence="3" id="KW-1185">Reference proteome</keyword>
<comment type="caution">
    <text evidence="2">The sequence shown here is derived from an EMBL/GenBank/DDBJ whole genome shotgun (WGS) entry which is preliminary data.</text>
</comment>